<keyword evidence="3" id="KW-0106">Calcium</keyword>
<accession>A0A1P8WDS9</accession>
<name>A0A1P8WDS9_9PLAN</name>
<feature type="domain" description="Calx-beta" evidence="4">
    <location>
        <begin position="242"/>
        <end position="272"/>
    </location>
</feature>
<evidence type="ECO:0000256" key="2">
    <source>
        <dbReference type="ARBA" id="ARBA00022737"/>
    </source>
</evidence>
<dbReference type="GO" id="GO:0005509">
    <property type="term" value="F:calcium ion binding"/>
    <property type="evidence" value="ECO:0007669"/>
    <property type="project" value="InterPro"/>
</dbReference>
<dbReference type="InterPro" id="IPR028994">
    <property type="entry name" value="Integrin_alpha_N"/>
</dbReference>
<evidence type="ECO:0000313" key="5">
    <source>
        <dbReference type="EMBL" id="APZ92210.1"/>
    </source>
</evidence>
<dbReference type="InterPro" id="IPR003644">
    <property type="entry name" value="Calx_beta"/>
</dbReference>
<evidence type="ECO:0000256" key="3">
    <source>
        <dbReference type="ARBA" id="ARBA00022837"/>
    </source>
</evidence>
<feature type="domain" description="Calx-beta" evidence="4">
    <location>
        <begin position="591"/>
        <end position="638"/>
    </location>
</feature>
<protein>
    <submittedName>
        <fullName evidence="5">Hemolysin, chromosomal</fullName>
    </submittedName>
</protein>
<reference evidence="5 6" key="1">
    <citation type="journal article" date="2016" name="Front. Microbiol.">
        <title>Fuerstia marisgermanicae gen. nov., sp. nov., an Unusual Member of the Phylum Planctomycetes from the German Wadden Sea.</title>
        <authorList>
            <person name="Kohn T."/>
            <person name="Heuer A."/>
            <person name="Jogler M."/>
            <person name="Vollmers J."/>
            <person name="Boedeker C."/>
            <person name="Bunk B."/>
            <person name="Rast P."/>
            <person name="Borchert D."/>
            <person name="Glockner I."/>
            <person name="Freese H.M."/>
            <person name="Klenk H.P."/>
            <person name="Overmann J."/>
            <person name="Kaster A.K."/>
            <person name="Rohde M."/>
            <person name="Wiegand S."/>
            <person name="Jogler C."/>
        </authorList>
    </citation>
    <scope>NUCLEOTIDE SEQUENCE [LARGE SCALE GENOMIC DNA]</scope>
    <source>
        <strain evidence="5 6">NH11</strain>
    </source>
</reference>
<dbReference type="SUPFAM" id="SSF69318">
    <property type="entry name" value="Integrin alpha N-terminal domain"/>
    <property type="match status" value="1"/>
</dbReference>
<keyword evidence="6" id="KW-1185">Reference proteome</keyword>
<dbReference type="GO" id="GO:0007154">
    <property type="term" value="P:cell communication"/>
    <property type="evidence" value="ECO:0007669"/>
    <property type="project" value="InterPro"/>
</dbReference>
<dbReference type="Gene3D" id="2.60.40.2030">
    <property type="match status" value="2"/>
</dbReference>
<dbReference type="Pfam" id="PF03160">
    <property type="entry name" value="Calx-beta"/>
    <property type="match status" value="2"/>
</dbReference>
<dbReference type="Gene3D" id="2.150.10.10">
    <property type="entry name" value="Serralysin-like metalloprotease, C-terminal"/>
    <property type="match status" value="1"/>
</dbReference>
<dbReference type="SUPFAM" id="SSF51120">
    <property type="entry name" value="beta-Roll"/>
    <property type="match status" value="1"/>
</dbReference>
<dbReference type="GO" id="GO:0016020">
    <property type="term" value="C:membrane"/>
    <property type="evidence" value="ECO:0007669"/>
    <property type="project" value="InterPro"/>
</dbReference>
<evidence type="ECO:0000313" key="6">
    <source>
        <dbReference type="Proteomes" id="UP000187735"/>
    </source>
</evidence>
<dbReference type="AlphaFoldDB" id="A0A1P8WDS9"/>
<dbReference type="InterPro" id="IPR011049">
    <property type="entry name" value="Serralysin-like_metalloprot_C"/>
</dbReference>
<sequence length="873" mass="89879">MVAFTNTTGPNGDYLFGLPVPGDYFIEFLPLPDLAVTFPGVGLDSTIDSDADLFGQTGLINVGPGLVIGDIDAGFIVPPTLSFPPLRIPENIGEAMIEVTVNHPTGALPFDVTLELLTPAVPIPPLPQLGVALPGADFGIVDVPHLVPAGTPNGTVIPILIPIIDDPLVEQQEFVPIEIVALSLRSVDPIMVVYEGTRTPVDIVITDDDSADVTFSGEAKAEGDSGNTLLNFEAVISNPSDIPVVIDFMTVDGTATTGDNDYVSNNGQLAFNGSGSQSHDILAYDPGFSGGVRVAAGDINGDGTPDIITGAGPGGGPHVRVLDGANSTGPAVVDFFAYDQSFQGGVFVATGDINNDGTPDIITGAGAGGGPHVKVFDGSNPLGPLLANFFAFDAGFTGGVRVASGDVNNDGHDDIIVGSGPGAEPQVRVFDGQDTDAPPLKSFFAFDLGFTGGVFVAAGDVNNDGSDDVIVGAGHGSGPKVRVFDGNSGDTVRNFFAYDPGFTGGVRVGSADVNDDGFDDIIIGAGPGGPPQVRIFDGSSGGSYAAQVDSFIPYESTFTGGIFVAGGSIVVGADAGGGPQVRVFDRTSPEKQTITVDIVGDTVSELNETFSVDFTLHASLQNVNTPETSATGTIVNDDSVVPGVRIEDGVLTIVGTSSADNVILHRRNTSKYRVRTTFAGTQNFDAGEITSIHVQLGDGNDRFNALGTFAVPLIVDAGDGHDRLVGSRGGDLLLGGPGNDFIWAGSGNNIVIGGTGRDFLFGGSGQDILIGGNTLFDVNPTVLGGLLAEWNSDADLDVRVRNLSNFNASGSGINGTNYLKATGSGQSVFDDDDRDLLFGGRSMDWLFFATGQDIGFGTIGDLLADDLDDFFRT</sequence>
<dbReference type="PRINTS" id="PR00313">
    <property type="entry name" value="CABNDNGRPT"/>
</dbReference>
<evidence type="ECO:0000256" key="1">
    <source>
        <dbReference type="ARBA" id="ARBA00022729"/>
    </source>
</evidence>
<organism evidence="5 6">
    <name type="scientific">Fuerstiella marisgermanici</name>
    <dbReference type="NCBI Taxonomy" id="1891926"/>
    <lineage>
        <taxon>Bacteria</taxon>
        <taxon>Pseudomonadati</taxon>
        <taxon>Planctomycetota</taxon>
        <taxon>Planctomycetia</taxon>
        <taxon>Planctomycetales</taxon>
        <taxon>Planctomycetaceae</taxon>
        <taxon>Fuerstiella</taxon>
    </lineage>
</organism>
<proteinExistence type="predicted"/>
<dbReference type="Pfam" id="PF01839">
    <property type="entry name" value="FG-GAP"/>
    <property type="match status" value="2"/>
</dbReference>
<dbReference type="InterPro" id="IPR013517">
    <property type="entry name" value="FG-GAP"/>
</dbReference>
<evidence type="ECO:0000259" key="4">
    <source>
        <dbReference type="Pfam" id="PF03160"/>
    </source>
</evidence>
<gene>
    <name evidence="5" type="primary">hlyA_3</name>
    <name evidence="5" type="ORF">Fuma_01819</name>
</gene>
<dbReference type="OrthoDB" id="249118at2"/>
<dbReference type="PANTHER" id="PTHR46580">
    <property type="entry name" value="SENSOR KINASE-RELATED"/>
    <property type="match status" value="1"/>
</dbReference>
<dbReference type="STRING" id="1891926.Fuma_01819"/>
<keyword evidence="2" id="KW-0677">Repeat</keyword>
<dbReference type="EMBL" id="CP017641">
    <property type="protein sequence ID" value="APZ92210.1"/>
    <property type="molecule type" value="Genomic_DNA"/>
</dbReference>
<dbReference type="Pfam" id="PF00353">
    <property type="entry name" value="HemolysinCabind"/>
    <property type="match status" value="1"/>
</dbReference>
<dbReference type="Gene3D" id="2.130.10.130">
    <property type="entry name" value="Integrin alpha, N-terminal"/>
    <property type="match status" value="1"/>
</dbReference>
<dbReference type="PANTHER" id="PTHR46580:SF4">
    <property type="entry name" value="ATP_GTP-BINDING PROTEIN"/>
    <property type="match status" value="1"/>
</dbReference>
<dbReference type="InterPro" id="IPR001343">
    <property type="entry name" value="Hemolysn_Ca-bd"/>
</dbReference>
<dbReference type="SUPFAM" id="SSF141072">
    <property type="entry name" value="CalX-like"/>
    <property type="match status" value="3"/>
</dbReference>
<keyword evidence="1" id="KW-0732">Signal</keyword>
<dbReference type="Proteomes" id="UP000187735">
    <property type="component" value="Chromosome"/>
</dbReference>
<dbReference type="KEGG" id="fmr:Fuma_01819"/>
<dbReference type="InterPro" id="IPR038081">
    <property type="entry name" value="CalX-like_sf"/>
</dbReference>